<evidence type="ECO:0000256" key="1">
    <source>
        <dbReference type="SAM" id="MobiDB-lite"/>
    </source>
</evidence>
<comment type="caution">
    <text evidence="2">The sequence shown here is derived from an EMBL/GenBank/DDBJ whole genome shotgun (WGS) entry which is preliminary data.</text>
</comment>
<evidence type="ECO:0000313" key="3">
    <source>
        <dbReference type="Proteomes" id="UP001642464"/>
    </source>
</evidence>
<sequence length="670" mass="75371">MAEHEHEEGEGSSSLIICNGRDPESIQLLCTFLPRGRRTHIVQSSETLSVAHVKPCLERLFQRDGIKRIFYVGPADETTNGCAWAFDEPLTLNDILSLKARNQNAATTVTIYADYTTKASIQKLIPADDVTVFSWCSWHAEESKKGQGLTYLVYANLGLREEVMQELSSVYGPDGTSYDDWMPLQGLGLTNFEASAPWLGEFRTLALEARHPIAVYVAATLRKIRRDQTKFGQSKENMERVRQVIARIKERLDACKYRDTGSDGADGAQSKSKDAGESACSGTRSVHVKIVGIGDGADSDELDDFDEIFESVEQHHTFWTSRGCRVSSMYDSMGWHSGDVQRAIRELHKSTSSSQAILVVVGVGGFPDCDLDNCDLPDVPSGEQFFAWRLADGEQFFFRSGFCSFWNDLGSKDIILFSDSCYGKLLCEEAARLNAACIIQATSGSHKTTLPELVGLRDDPETDDSLTNDPDTEDEDLQIGCNNGQHRIFQQQYSLTPRQRRRWFGTHYYRLEEPVESDCPPFHWYNPSGQECLTLPGNLSVRLIGKRVEPPAEDERPDADRQNSAKVEGQAIVAQPSGQEDWLDGLHELCLNRPTIFTMLESLMREFPEARNPQLFQVLRDELKGSTMRDGPQKEEPSDLIEALEHLRVDLKLRRRFAKDIVEAFIEELE</sequence>
<evidence type="ECO:0000313" key="2">
    <source>
        <dbReference type="EMBL" id="CAK9063926.1"/>
    </source>
</evidence>
<feature type="region of interest" description="Disordered" evidence="1">
    <location>
        <begin position="454"/>
        <end position="474"/>
    </location>
</feature>
<feature type="compositionally biased region" description="Acidic residues" evidence="1">
    <location>
        <begin position="460"/>
        <end position="474"/>
    </location>
</feature>
<proteinExistence type="predicted"/>
<dbReference type="EMBL" id="CAXAMM010029002">
    <property type="protein sequence ID" value="CAK9063926.1"/>
    <property type="molecule type" value="Genomic_DNA"/>
</dbReference>
<gene>
    <name evidence="2" type="ORF">SCF082_LOCUS33016</name>
</gene>
<feature type="region of interest" description="Disordered" evidence="1">
    <location>
        <begin position="259"/>
        <end position="279"/>
    </location>
</feature>
<reference evidence="2 3" key="1">
    <citation type="submission" date="2024-02" db="EMBL/GenBank/DDBJ databases">
        <authorList>
            <person name="Chen Y."/>
            <person name="Shah S."/>
            <person name="Dougan E. K."/>
            <person name="Thang M."/>
            <person name="Chan C."/>
        </authorList>
    </citation>
    <scope>NUCLEOTIDE SEQUENCE [LARGE SCALE GENOMIC DNA]</scope>
</reference>
<organism evidence="2 3">
    <name type="scientific">Durusdinium trenchii</name>
    <dbReference type="NCBI Taxonomy" id="1381693"/>
    <lineage>
        <taxon>Eukaryota</taxon>
        <taxon>Sar</taxon>
        <taxon>Alveolata</taxon>
        <taxon>Dinophyceae</taxon>
        <taxon>Suessiales</taxon>
        <taxon>Symbiodiniaceae</taxon>
        <taxon>Durusdinium</taxon>
    </lineage>
</organism>
<keyword evidence="3" id="KW-1185">Reference proteome</keyword>
<dbReference type="Proteomes" id="UP001642464">
    <property type="component" value="Unassembled WGS sequence"/>
</dbReference>
<protein>
    <submittedName>
        <fullName evidence="2">Uncharacterized protein</fullName>
    </submittedName>
</protein>
<accession>A0ABP0NJG8</accession>
<name>A0ABP0NJG8_9DINO</name>